<organism evidence="11 12">
    <name type="scientific">Cloacibacillus porcorum</name>
    <dbReference type="NCBI Taxonomy" id="1197717"/>
    <lineage>
        <taxon>Bacteria</taxon>
        <taxon>Thermotogati</taxon>
        <taxon>Synergistota</taxon>
        <taxon>Synergistia</taxon>
        <taxon>Synergistales</taxon>
        <taxon>Synergistaceae</taxon>
        <taxon>Cloacibacillus</taxon>
    </lineage>
</organism>
<evidence type="ECO:0000256" key="4">
    <source>
        <dbReference type="ARBA" id="ARBA00022475"/>
    </source>
</evidence>
<evidence type="ECO:0000313" key="11">
    <source>
        <dbReference type="EMBL" id="ANZ45856.1"/>
    </source>
</evidence>
<dbReference type="Proteomes" id="UP000093044">
    <property type="component" value="Chromosome"/>
</dbReference>
<dbReference type="STRING" id="1197717.BED41_12635"/>
<proteinExistence type="inferred from homology"/>
<feature type="transmembrane region" description="Helical" evidence="9">
    <location>
        <begin position="168"/>
        <end position="190"/>
    </location>
</feature>
<dbReference type="GeneID" id="83058690"/>
<dbReference type="PANTHER" id="PTHR30012">
    <property type="entry name" value="GENERAL SECRETION PATHWAY PROTEIN"/>
    <property type="match status" value="1"/>
</dbReference>
<evidence type="ECO:0000256" key="7">
    <source>
        <dbReference type="ARBA" id="ARBA00023136"/>
    </source>
</evidence>
<reference evidence="11" key="1">
    <citation type="submission" date="2016-08" db="EMBL/GenBank/DDBJ databases">
        <title>Complete genome of Cloacibacillus porcorum.</title>
        <authorList>
            <person name="Looft T."/>
            <person name="Bayles D.O."/>
            <person name="Alt D.P."/>
        </authorList>
    </citation>
    <scope>NUCLEOTIDE SEQUENCE [LARGE SCALE GENOMIC DNA]</scope>
    <source>
        <strain evidence="11">CL-84</strain>
    </source>
</reference>
<keyword evidence="6 9" id="KW-1133">Transmembrane helix</keyword>
<gene>
    <name evidence="11" type="ORF">BED41_12635</name>
</gene>
<dbReference type="EMBL" id="CP016757">
    <property type="protein sequence ID" value="ANZ45856.1"/>
    <property type="molecule type" value="Genomic_DNA"/>
</dbReference>
<dbReference type="Gene3D" id="1.20.81.30">
    <property type="entry name" value="Type II secretion system (T2SS), domain F"/>
    <property type="match status" value="2"/>
</dbReference>
<sequence length="389" mass="43143">MPLYKAEVYTLAGEKKQLRKEAASENDLLRELGEAKYVIISVKEEKPRTWSFAGRSRRKNLTLEEQYLFCTTLSSFMRSGLSMTEVLRLLQKQTRDKNLKPIYTQLRESVEGGRSLAGSMTALGVFRPSLVGMVESGERSASLAEILEKAGELIQNEISLRRKIQSSLTYPVLMLIVGLGVVVFLLSFVVPRLTALVVESGAELPFITEMLIFVSNAVRVGFLPFIAVVAIVVFWMRRSNKKINLPMFKDIRDNLAFALIFSQSGTLLRAGIPLVQALKLTEPLDPVKGRLSVVSEHIRQGYRFSQALEKEGSFPEEIVTIIRVGESGSNLPDAAVRLGASCWEYAQSSMQKWATLAEPLIILVMGVLVGFVVVAVLLPIFDLSSLAGR</sequence>
<dbReference type="GO" id="GO:0009306">
    <property type="term" value="P:protein secretion"/>
    <property type="evidence" value="ECO:0007669"/>
    <property type="project" value="InterPro"/>
</dbReference>
<evidence type="ECO:0000256" key="9">
    <source>
        <dbReference type="SAM" id="Phobius"/>
    </source>
</evidence>
<keyword evidence="3 8" id="KW-0813">Transport</keyword>
<keyword evidence="7 9" id="KW-0472">Membrane</keyword>
<comment type="subcellular location">
    <subcellularLocation>
        <location evidence="1 8">Cell membrane</location>
        <topology evidence="1 8">Multi-pass membrane protein</topology>
    </subcellularLocation>
</comment>
<dbReference type="PANTHER" id="PTHR30012:SF0">
    <property type="entry name" value="TYPE II SECRETION SYSTEM PROTEIN F-RELATED"/>
    <property type="match status" value="1"/>
</dbReference>
<evidence type="ECO:0000256" key="1">
    <source>
        <dbReference type="ARBA" id="ARBA00004651"/>
    </source>
</evidence>
<keyword evidence="4" id="KW-1003">Cell membrane</keyword>
<dbReference type="InterPro" id="IPR018076">
    <property type="entry name" value="T2SS_GspF_dom"/>
</dbReference>
<accession>A0A1B2I7B8</accession>
<keyword evidence="12" id="KW-1185">Reference proteome</keyword>
<dbReference type="KEGG" id="cpor:BED41_12635"/>
<dbReference type="GO" id="GO:0005886">
    <property type="term" value="C:plasma membrane"/>
    <property type="evidence" value="ECO:0007669"/>
    <property type="project" value="UniProtKB-SubCell"/>
</dbReference>
<feature type="domain" description="Type II secretion system protein GspF" evidence="10">
    <location>
        <begin position="69"/>
        <end position="191"/>
    </location>
</feature>
<evidence type="ECO:0000256" key="8">
    <source>
        <dbReference type="RuleBase" id="RU003923"/>
    </source>
</evidence>
<dbReference type="RefSeq" id="WP_066746941.1">
    <property type="nucleotide sequence ID" value="NZ_CP016757.1"/>
</dbReference>
<evidence type="ECO:0000256" key="2">
    <source>
        <dbReference type="ARBA" id="ARBA00005745"/>
    </source>
</evidence>
<keyword evidence="5 8" id="KW-0812">Transmembrane</keyword>
<comment type="similarity">
    <text evidence="2 8">Belongs to the GSP F family.</text>
</comment>
<dbReference type="Pfam" id="PF00482">
    <property type="entry name" value="T2SSF"/>
    <property type="match status" value="2"/>
</dbReference>
<dbReference type="InterPro" id="IPR042094">
    <property type="entry name" value="T2SS_GspF_sf"/>
</dbReference>
<feature type="transmembrane region" description="Helical" evidence="9">
    <location>
        <begin position="360"/>
        <end position="381"/>
    </location>
</feature>
<dbReference type="InterPro" id="IPR001992">
    <property type="entry name" value="T2SS_GspF/T4SS_PilC_CS"/>
</dbReference>
<feature type="transmembrane region" description="Helical" evidence="9">
    <location>
        <begin position="210"/>
        <end position="235"/>
    </location>
</feature>
<name>A0A1B2I7B8_9BACT</name>
<dbReference type="InterPro" id="IPR003004">
    <property type="entry name" value="GspF/PilC"/>
</dbReference>
<feature type="domain" description="Type II secretion system protein GspF" evidence="10">
    <location>
        <begin position="263"/>
        <end position="379"/>
    </location>
</feature>
<dbReference type="PROSITE" id="PS00874">
    <property type="entry name" value="T2SP_F"/>
    <property type="match status" value="1"/>
</dbReference>
<evidence type="ECO:0000313" key="12">
    <source>
        <dbReference type="Proteomes" id="UP000093044"/>
    </source>
</evidence>
<evidence type="ECO:0000256" key="3">
    <source>
        <dbReference type="ARBA" id="ARBA00022448"/>
    </source>
</evidence>
<evidence type="ECO:0000256" key="5">
    <source>
        <dbReference type="ARBA" id="ARBA00022692"/>
    </source>
</evidence>
<evidence type="ECO:0000259" key="10">
    <source>
        <dbReference type="Pfam" id="PF00482"/>
    </source>
</evidence>
<protein>
    <submittedName>
        <fullName evidence="11">Type II secretion protein F</fullName>
    </submittedName>
</protein>
<evidence type="ECO:0000256" key="6">
    <source>
        <dbReference type="ARBA" id="ARBA00022989"/>
    </source>
</evidence>
<dbReference type="AlphaFoldDB" id="A0A1B2I7B8"/>
<dbReference type="PRINTS" id="PR00812">
    <property type="entry name" value="BCTERIALGSPF"/>
</dbReference>